<evidence type="ECO:0000256" key="4">
    <source>
        <dbReference type="ARBA" id="ARBA00023033"/>
    </source>
</evidence>
<keyword evidence="3 6" id="KW-0560">Oxidoreductase</keyword>
<dbReference type="SUPFAM" id="SSF51679">
    <property type="entry name" value="Bacterial luciferase-like"/>
    <property type="match status" value="1"/>
</dbReference>
<evidence type="ECO:0000256" key="1">
    <source>
        <dbReference type="ARBA" id="ARBA00022630"/>
    </source>
</evidence>
<accession>A0AAU7ARJ7</accession>
<keyword evidence="2" id="KW-0288">FMN</keyword>
<evidence type="ECO:0000313" key="6">
    <source>
        <dbReference type="EMBL" id="XAY04320.1"/>
    </source>
</evidence>
<dbReference type="InterPro" id="IPR011251">
    <property type="entry name" value="Luciferase-like_dom"/>
</dbReference>
<dbReference type="Gene3D" id="3.20.20.30">
    <property type="entry name" value="Luciferase-like domain"/>
    <property type="match status" value="1"/>
</dbReference>
<dbReference type="GO" id="GO:0046306">
    <property type="term" value="P:alkanesulfonate catabolic process"/>
    <property type="evidence" value="ECO:0007669"/>
    <property type="project" value="TreeGrafter"/>
</dbReference>
<sequence>MAITTHWYLPTTGDARSILGSLRVMGRHDRRPDDEPGARPPSIDYLAQIARAAEDMGFDAALTPTGTWCDDAWITTAALTAMTTKLRYLVALRPGLASPTLVAQQAATYQRISGGRLLLNTVIGGDDPEQQRFGDYLGKDERYVRGEEWLEAFRGAWTGEPFSMDGEYVKVTGAFVVNPPAFPEIYLGGASPAALRCAARQADVFLHWGEPPEAIARQIDSVKELSAQIREQPDPLRFGIRLQVIARPTADEAWAAAECWLDGADDDVVDGMQAALGSAVSEGQKRQLALHGGSRDNLVVSPNLWAGPGLLRPGSGTALVGSYEDIADRLAEYHDLGVTEFILSGYPHLEEAYWVGEGVHPVLRERGLLAEPGSLHAVA</sequence>
<evidence type="ECO:0000256" key="2">
    <source>
        <dbReference type="ARBA" id="ARBA00022643"/>
    </source>
</evidence>
<dbReference type="AlphaFoldDB" id="A0AAU7ARJ7"/>
<organism evidence="6">
    <name type="scientific">Paraconexibacter sp. AEG42_29</name>
    <dbReference type="NCBI Taxonomy" id="2997339"/>
    <lineage>
        <taxon>Bacteria</taxon>
        <taxon>Bacillati</taxon>
        <taxon>Actinomycetota</taxon>
        <taxon>Thermoleophilia</taxon>
        <taxon>Solirubrobacterales</taxon>
        <taxon>Paraconexibacteraceae</taxon>
        <taxon>Paraconexibacter</taxon>
    </lineage>
</organism>
<dbReference type="Pfam" id="PF00296">
    <property type="entry name" value="Bac_luciferase"/>
    <property type="match status" value="1"/>
</dbReference>
<dbReference type="RefSeq" id="WP_354700861.1">
    <property type="nucleotide sequence ID" value="NZ_CP114014.1"/>
</dbReference>
<dbReference type="PANTHER" id="PTHR42847:SF4">
    <property type="entry name" value="ALKANESULFONATE MONOOXYGENASE-RELATED"/>
    <property type="match status" value="1"/>
</dbReference>
<reference evidence="6" key="1">
    <citation type="submission" date="2022-12" db="EMBL/GenBank/DDBJ databases">
        <title>Paraconexibacter alkalitolerans sp. nov. and Baekduia alba sp. nov., isolated from soil and emended description of the genera Paraconexibacter (Chun et al., 2020) and Baekduia (An et al., 2020).</title>
        <authorList>
            <person name="Vieira S."/>
            <person name="Huber K.J."/>
            <person name="Geppert A."/>
            <person name="Wolf J."/>
            <person name="Neumann-Schaal M."/>
            <person name="Muesken M."/>
            <person name="Overmann J."/>
        </authorList>
    </citation>
    <scope>NUCLEOTIDE SEQUENCE</scope>
    <source>
        <strain evidence="6">AEG42_29</strain>
    </source>
</reference>
<gene>
    <name evidence="6" type="primary">ssuD_1</name>
    <name evidence="6" type="ORF">DSM112329_01153</name>
</gene>
<dbReference type="InterPro" id="IPR050172">
    <property type="entry name" value="SsuD_RutA_monooxygenase"/>
</dbReference>
<keyword evidence="1" id="KW-0285">Flavoprotein</keyword>
<dbReference type="EMBL" id="CP114014">
    <property type="protein sequence ID" value="XAY04320.1"/>
    <property type="molecule type" value="Genomic_DNA"/>
</dbReference>
<evidence type="ECO:0000259" key="5">
    <source>
        <dbReference type="Pfam" id="PF00296"/>
    </source>
</evidence>
<dbReference type="PANTHER" id="PTHR42847">
    <property type="entry name" value="ALKANESULFONATE MONOOXYGENASE"/>
    <property type="match status" value="1"/>
</dbReference>
<proteinExistence type="predicted"/>
<dbReference type="InterPro" id="IPR036661">
    <property type="entry name" value="Luciferase-like_sf"/>
</dbReference>
<keyword evidence="4 6" id="KW-0503">Monooxygenase</keyword>
<evidence type="ECO:0000256" key="3">
    <source>
        <dbReference type="ARBA" id="ARBA00023002"/>
    </source>
</evidence>
<dbReference type="CDD" id="cd01094">
    <property type="entry name" value="Alkanesulfonate_monoxygenase"/>
    <property type="match status" value="1"/>
</dbReference>
<protein>
    <submittedName>
        <fullName evidence="6">Alkanesulfonate monooxygenase</fullName>
        <ecNumber evidence="6">1.14.14.5</ecNumber>
    </submittedName>
</protein>
<dbReference type="GO" id="GO:0008726">
    <property type="term" value="F:alkanesulfonate monooxygenase activity"/>
    <property type="evidence" value="ECO:0007669"/>
    <property type="project" value="UniProtKB-EC"/>
</dbReference>
<feature type="domain" description="Luciferase-like" evidence="5">
    <location>
        <begin position="34"/>
        <end position="340"/>
    </location>
</feature>
<dbReference type="KEGG" id="parq:DSM112329_01153"/>
<dbReference type="EC" id="1.14.14.5" evidence="6"/>
<name>A0AAU7ARJ7_9ACTN</name>